<evidence type="ECO:0000313" key="12">
    <source>
        <dbReference type="Proteomes" id="UP000694924"/>
    </source>
</evidence>
<dbReference type="SUPFAM" id="SSF63411">
    <property type="entry name" value="LuxS/MPP-like metallohydrolase"/>
    <property type="match status" value="4"/>
</dbReference>
<dbReference type="Gene3D" id="3.30.830.10">
    <property type="entry name" value="Metalloenzyme, LuxS/M16 peptidase-like"/>
    <property type="match status" value="4"/>
</dbReference>
<evidence type="ECO:0000256" key="2">
    <source>
        <dbReference type="ARBA" id="ARBA00022670"/>
    </source>
</evidence>
<evidence type="ECO:0000256" key="3">
    <source>
        <dbReference type="ARBA" id="ARBA00022723"/>
    </source>
</evidence>
<comment type="similarity">
    <text evidence="1 7">Belongs to the peptidase M16 family.</text>
</comment>
<keyword evidence="2" id="KW-0645">Protease</keyword>
<dbReference type="Proteomes" id="UP000694924">
    <property type="component" value="Unplaced"/>
</dbReference>
<evidence type="ECO:0000259" key="9">
    <source>
        <dbReference type="Pfam" id="PF05193"/>
    </source>
</evidence>
<evidence type="ECO:0000256" key="4">
    <source>
        <dbReference type="ARBA" id="ARBA00022801"/>
    </source>
</evidence>
<dbReference type="InterPro" id="IPR001431">
    <property type="entry name" value="Pept_M16_Zn_BS"/>
</dbReference>
<evidence type="ECO:0000256" key="5">
    <source>
        <dbReference type="ARBA" id="ARBA00022833"/>
    </source>
</evidence>
<dbReference type="PROSITE" id="PS00143">
    <property type="entry name" value="INSULINASE"/>
    <property type="match status" value="1"/>
</dbReference>
<keyword evidence="4" id="KW-0378">Hydrolase</keyword>
<keyword evidence="12" id="KW-1185">Reference proteome</keyword>
<evidence type="ECO:0000259" key="11">
    <source>
        <dbReference type="Pfam" id="PF22456"/>
    </source>
</evidence>
<dbReference type="InterPro" id="IPR011765">
    <property type="entry name" value="Pept_M16_N"/>
</dbReference>
<dbReference type="GeneID" id="107065461"/>
<proteinExistence type="inferred from homology"/>
<dbReference type="InterPro" id="IPR032632">
    <property type="entry name" value="Peptidase_M16_M"/>
</dbReference>
<dbReference type="Pfam" id="PF00675">
    <property type="entry name" value="Peptidase_M16"/>
    <property type="match status" value="1"/>
</dbReference>
<gene>
    <name evidence="13" type="primary">LOC107065461</name>
</gene>
<name>A0ABM1I376_POLDO</name>
<evidence type="ECO:0000259" key="8">
    <source>
        <dbReference type="Pfam" id="PF00675"/>
    </source>
</evidence>
<evidence type="ECO:0000256" key="6">
    <source>
        <dbReference type="ARBA" id="ARBA00023049"/>
    </source>
</evidence>
<feature type="domain" description="Coenzyme PQQ synthesis protein F-like C-terminal lobe" evidence="11">
    <location>
        <begin position="810"/>
        <end position="908"/>
    </location>
</feature>
<keyword evidence="6" id="KW-0482">Metalloprotease</keyword>
<protein>
    <submittedName>
        <fullName evidence="13">Insulin-degrading enzyme isoform X2</fullName>
    </submittedName>
</protein>
<keyword evidence="5" id="KW-0862">Zinc</keyword>
<evidence type="ECO:0000313" key="13">
    <source>
        <dbReference type="RefSeq" id="XP_015174663.1"/>
    </source>
</evidence>
<dbReference type="Pfam" id="PF05193">
    <property type="entry name" value="Peptidase_M16_C"/>
    <property type="match status" value="1"/>
</dbReference>
<dbReference type="InterPro" id="IPR050626">
    <property type="entry name" value="Peptidase_M16"/>
</dbReference>
<feature type="domain" description="Peptidase M16 middle/third" evidence="10">
    <location>
        <begin position="420"/>
        <end position="701"/>
    </location>
</feature>
<feature type="domain" description="Peptidase M16 C-terminal" evidence="9">
    <location>
        <begin position="236"/>
        <end position="414"/>
    </location>
</feature>
<sequence length="1022" mass="118352">MFLTRLMKCRVLHVPSQSLFFRANLPENKAASLSSSMSTTLIDDYIEKRYEINKSSNDKRSYRGLLLSNHMKVVLVSDPTTDRSAAAMDVHIGYMSDPDDLPGLAHFCEHMLFLGTEKYPQENEYNMFLSQNGGASNAITCMDHTIYYFSVTPDKLKDALDRFAQFFTNPLFTESMTELEINAIHSEHEKNVNNDVWRIRQVEKSSAIPNHPYSKFGTGNKETLDTIPKKKGINVRERLLEFHNKYYSSNIMSLCILGKESLEELERIVVNLFSEVKNKEIEIPVWSEEPFTENDLANIWYIVPIKDTRSLNMIFPIPDLRKDYNAAPTHYISHLLGHEGAGSLLSSLKAYNWCNSLVAGRSPSPKGFSFFQISADLSVEGIDHIDDIIMLTFQYINMLKEKEPIKWIYEEYKSIGNMNFRFKEKTSPQSYVSWIAQGLHLYDMQDVLTAEHLFLEWKPELITHVMEYLKPTNIRVHVVGKHFKKLANQSEKWYGTKFKKEKISLELIERWQKCPPNSDLALPLKNEFIPSIFDLKELPADSNKYPVIVEDTPLLRVWFKQDDEYLVPKANIMLNFVSPIVCLDPVNYNSCLMYVRLIRDSLAEYAYDAQLAGLSWEINNSKYGVVLSIEGYDHKLSVLLTKIISSMVNFKFAPERFEILKENYIRELRNFNTEQPYQHAVYYLAALLVEQTWMKDDLLEAATSHLTIKQLSTFLQYFLNNIHVECLVHGNYTKSEAIDLIRIVESSLGNNLPHMVILSPRQLLVKRELKLEDGCHFLFEIENKYHKSSCTEIYYQSGMQTTNTNMLIELLGQIIQEPCFNILRTKEQLGYIVFAGVRRSNGVQGMRVIVQSTKHPKYVESRIDNFMNTMLENITNMSDKEFNAHKESLADHRLEKPKRLNTLSQEFWMEISSQQYNFARLDIEIPYLKTITKEQLLTFFKDLVFNKKRSKFSVYVISMADGGAGLETENSEENKIESSSDLITTQVTKIDDILTFKSTQHLYPRFTPCVDLPKKGNRSSKL</sequence>
<dbReference type="PANTHER" id="PTHR43690">
    <property type="entry name" value="NARDILYSIN"/>
    <property type="match status" value="1"/>
</dbReference>
<evidence type="ECO:0000256" key="1">
    <source>
        <dbReference type="ARBA" id="ARBA00007261"/>
    </source>
</evidence>
<dbReference type="InterPro" id="IPR011249">
    <property type="entry name" value="Metalloenz_LuxS/M16"/>
</dbReference>
<evidence type="ECO:0000259" key="10">
    <source>
        <dbReference type="Pfam" id="PF16187"/>
    </source>
</evidence>
<keyword evidence="3" id="KW-0479">Metal-binding</keyword>
<feature type="domain" description="Peptidase M16 N-terminal" evidence="8">
    <location>
        <begin position="72"/>
        <end position="207"/>
    </location>
</feature>
<dbReference type="RefSeq" id="XP_015174663.1">
    <property type="nucleotide sequence ID" value="XM_015319177.1"/>
</dbReference>
<dbReference type="InterPro" id="IPR054734">
    <property type="entry name" value="PqqF-like_C_4"/>
</dbReference>
<evidence type="ECO:0000256" key="7">
    <source>
        <dbReference type="RuleBase" id="RU004447"/>
    </source>
</evidence>
<dbReference type="PANTHER" id="PTHR43690:SF18">
    <property type="entry name" value="INSULIN-DEGRADING ENZYME-RELATED"/>
    <property type="match status" value="1"/>
</dbReference>
<dbReference type="Pfam" id="PF16187">
    <property type="entry name" value="Peptidase_M16_M"/>
    <property type="match status" value="1"/>
</dbReference>
<accession>A0ABM1I376</accession>
<dbReference type="InterPro" id="IPR007863">
    <property type="entry name" value="Peptidase_M16_C"/>
</dbReference>
<reference evidence="13" key="1">
    <citation type="submission" date="2025-08" db="UniProtKB">
        <authorList>
            <consortium name="RefSeq"/>
        </authorList>
    </citation>
    <scope>IDENTIFICATION</scope>
    <source>
        <tissue evidence="13">Whole body</tissue>
    </source>
</reference>
<dbReference type="Pfam" id="PF22456">
    <property type="entry name" value="PqqF-like_C_4"/>
    <property type="match status" value="1"/>
</dbReference>
<organism evidence="12 13">
    <name type="scientific">Polistes dominula</name>
    <name type="common">European paper wasp</name>
    <name type="synonym">Vespa dominula</name>
    <dbReference type="NCBI Taxonomy" id="743375"/>
    <lineage>
        <taxon>Eukaryota</taxon>
        <taxon>Metazoa</taxon>
        <taxon>Ecdysozoa</taxon>
        <taxon>Arthropoda</taxon>
        <taxon>Hexapoda</taxon>
        <taxon>Insecta</taxon>
        <taxon>Pterygota</taxon>
        <taxon>Neoptera</taxon>
        <taxon>Endopterygota</taxon>
        <taxon>Hymenoptera</taxon>
        <taxon>Apocrita</taxon>
        <taxon>Aculeata</taxon>
        <taxon>Vespoidea</taxon>
        <taxon>Vespidae</taxon>
        <taxon>Polistinae</taxon>
        <taxon>Polistini</taxon>
        <taxon>Polistes</taxon>
    </lineage>
</organism>